<keyword evidence="2" id="KW-1185">Reference proteome</keyword>
<comment type="caution">
    <text evidence="1">The sequence shown here is derived from an EMBL/GenBank/DDBJ whole genome shotgun (WGS) entry which is preliminary data.</text>
</comment>
<organism evidence="1 2">
    <name type="scientific">Reichenbachiella ulvae</name>
    <dbReference type="NCBI Taxonomy" id="2980104"/>
    <lineage>
        <taxon>Bacteria</taxon>
        <taxon>Pseudomonadati</taxon>
        <taxon>Bacteroidota</taxon>
        <taxon>Cytophagia</taxon>
        <taxon>Cytophagales</taxon>
        <taxon>Reichenbachiellaceae</taxon>
        <taxon>Reichenbachiella</taxon>
    </lineage>
</organism>
<accession>A0ABT3CWP9</accession>
<gene>
    <name evidence="1" type="ORF">N7U62_14970</name>
</gene>
<dbReference type="EMBL" id="JAOYOD010000001">
    <property type="protein sequence ID" value="MCV9387983.1"/>
    <property type="molecule type" value="Genomic_DNA"/>
</dbReference>
<sequence length="254" mass="27901">MKYFQPILLILLFCSQILTTGCTVYYGVADFSSEAEYTPKPFVQDSARQQLFYAGGSYYRNNVGYGGVFTSDVQVDLVNLTFGTTVAEEGYYYSYGGLVNYGNYIEDGKEYDFYGGGINTEVGLVRFFGKGKGFNVKPGIKTVLQYEDGSYGTLRKSINDEYFGEGSWLMEPLEGQDAEPNGLAFSGLATVEFSYRLDENIFSVYSAGGITSHGLIGAGGISYNRHWFVTRASCTISPIGGVYYGGGVSFLIQR</sequence>
<dbReference type="Proteomes" id="UP001300692">
    <property type="component" value="Unassembled WGS sequence"/>
</dbReference>
<evidence type="ECO:0000313" key="2">
    <source>
        <dbReference type="Proteomes" id="UP001300692"/>
    </source>
</evidence>
<dbReference type="RefSeq" id="WP_264138805.1">
    <property type="nucleotide sequence ID" value="NZ_JAOYOD010000001.1"/>
</dbReference>
<name>A0ABT3CWP9_9BACT</name>
<reference evidence="1 2" key="1">
    <citation type="submission" date="2022-10" db="EMBL/GenBank/DDBJ databases">
        <title>Comparative genomics and taxonomic characterization of three novel marine species of genus Reichenbachiella exhibiting antioxidant and polysaccharide degradation activities.</title>
        <authorList>
            <person name="Muhammad N."/>
            <person name="Lee Y.-J."/>
            <person name="Ko J."/>
            <person name="Kim S.-G."/>
        </authorList>
    </citation>
    <scope>NUCLEOTIDE SEQUENCE [LARGE SCALE GENOMIC DNA]</scope>
    <source>
        <strain evidence="1 2">ABR2-5</strain>
    </source>
</reference>
<dbReference type="PROSITE" id="PS51257">
    <property type="entry name" value="PROKAR_LIPOPROTEIN"/>
    <property type="match status" value="1"/>
</dbReference>
<evidence type="ECO:0008006" key="3">
    <source>
        <dbReference type="Google" id="ProtNLM"/>
    </source>
</evidence>
<evidence type="ECO:0000313" key="1">
    <source>
        <dbReference type="EMBL" id="MCV9387983.1"/>
    </source>
</evidence>
<proteinExistence type="predicted"/>
<protein>
    <recommendedName>
        <fullName evidence="3">Outer membrane protein beta-barrel domain-containing protein</fullName>
    </recommendedName>
</protein>